<dbReference type="GO" id="GO:0003684">
    <property type="term" value="F:damaged DNA binding"/>
    <property type="evidence" value="ECO:0007669"/>
    <property type="project" value="InterPro"/>
</dbReference>
<keyword evidence="3" id="KW-0238">DNA-binding</keyword>
<feature type="binding site" evidence="3">
    <location>
        <position position="102"/>
    </location>
    <ligand>
        <name>Mg(2+)</name>
        <dbReference type="ChEBI" id="CHEBI:18420"/>
    </ligand>
</feature>
<dbReference type="EMBL" id="SMCQ01000013">
    <property type="protein sequence ID" value="TCV98503.1"/>
    <property type="molecule type" value="Genomic_DNA"/>
</dbReference>
<keyword evidence="3" id="KW-0227">DNA damage</keyword>
<keyword evidence="3" id="KW-0548">Nucleotidyltransferase</keyword>
<dbReference type="InterPro" id="IPR017961">
    <property type="entry name" value="DNA_pol_Y-fam_little_finger"/>
</dbReference>
<keyword evidence="3" id="KW-0234">DNA repair</keyword>
<dbReference type="GeneID" id="98915738"/>
<dbReference type="InterPro" id="IPR001126">
    <property type="entry name" value="UmuC"/>
</dbReference>
<dbReference type="NCBIfam" id="NF002677">
    <property type="entry name" value="PRK02406.1"/>
    <property type="match status" value="1"/>
</dbReference>
<dbReference type="SUPFAM" id="SSF56672">
    <property type="entry name" value="DNA/RNA polymerases"/>
    <property type="match status" value="1"/>
</dbReference>
<comment type="catalytic activity">
    <reaction evidence="3">
        <text>DNA(n) + a 2'-deoxyribonucleoside 5'-triphosphate = DNA(n+1) + diphosphate</text>
        <dbReference type="Rhea" id="RHEA:22508"/>
        <dbReference type="Rhea" id="RHEA-COMP:17339"/>
        <dbReference type="Rhea" id="RHEA-COMP:17340"/>
        <dbReference type="ChEBI" id="CHEBI:33019"/>
        <dbReference type="ChEBI" id="CHEBI:61560"/>
        <dbReference type="ChEBI" id="CHEBI:173112"/>
        <dbReference type="EC" id="2.7.7.7"/>
    </reaction>
</comment>
<dbReference type="Pfam" id="PF11799">
    <property type="entry name" value="IMS_C"/>
    <property type="match status" value="1"/>
</dbReference>
<dbReference type="GO" id="GO:0005829">
    <property type="term" value="C:cytosol"/>
    <property type="evidence" value="ECO:0007669"/>
    <property type="project" value="TreeGrafter"/>
</dbReference>
<dbReference type="InterPro" id="IPR050116">
    <property type="entry name" value="DNA_polymerase-Y"/>
</dbReference>
<keyword evidence="6" id="KW-1185">Reference proteome</keyword>
<feature type="binding site" evidence="3">
    <location>
        <position position="8"/>
    </location>
    <ligand>
        <name>Mg(2+)</name>
        <dbReference type="ChEBI" id="CHEBI:18420"/>
    </ligand>
</feature>
<evidence type="ECO:0000313" key="5">
    <source>
        <dbReference type="EMBL" id="TCV98503.1"/>
    </source>
</evidence>
<dbReference type="Pfam" id="PF11798">
    <property type="entry name" value="IMS_HHH"/>
    <property type="match status" value="1"/>
</dbReference>
<evidence type="ECO:0000259" key="4">
    <source>
        <dbReference type="PROSITE" id="PS50173"/>
    </source>
</evidence>
<dbReference type="InterPro" id="IPR024728">
    <property type="entry name" value="PolY_HhH_motif"/>
</dbReference>
<keyword evidence="3" id="KW-0460">Magnesium</keyword>
<organism evidence="5 6">
    <name type="scientific">Longibaculum muris</name>
    <dbReference type="NCBI Taxonomy" id="1796628"/>
    <lineage>
        <taxon>Bacteria</taxon>
        <taxon>Bacillati</taxon>
        <taxon>Bacillota</taxon>
        <taxon>Erysipelotrichia</taxon>
        <taxon>Erysipelotrichales</taxon>
        <taxon>Coprobacillaceae</taxon>
        <taxon>Longibaculum</taxon>
    </lineage>
</organism>
<dbReference type="PROSITE" id="PS50173">
    <property type="entry name" value="UMUC"/>
    <property type="match status" value="1"/>
</dbReference>
<dbReference type="InterPro" id="IPR022880">
    <property type="entry name" value="DNApol_IV"/>
</dbReference>
<dbReference type="InterPro" id="IPR043128">
    <property type="entry name" value="Rev_trsase/Diguanyl_cyclase"/>
</dbReference>
<dbReference type="GO" id="GO:0003887">
    <property type="term" value="F:DNA-directed DNA polymerase activity"/>
    <property type="evidence" value="ECO:0007669"/>
    <property type="project" value="UniProtKB-UniRule"/>
</dbReference>
<comment type="subcellular location">
    <subcellularLocation>
        <location evidence="3">Cytoplasm</location>
    </subcellularLocation>
</comment>
<dbReference type="Pfam" id="PF00817">
    <property type="entry name" value="IMS"/>
    <property type="match status" value="1"/>
</dbReference>
<protein>
    <recommendedName>
        <fullName evidence="3">DNA polymerase IV</fullName>
        <shortName evidence="3">Pol IV</shortName>
        <ecNumber evidence="3">2.7.7.7</ecNumber>
    </recommendedName>
</protein>
<comment type="caution">
    <text evidence="5">The sequence shown here is derived from an EMBL/GenBank/DDBJ whole genome shotgun (WGS) entry which is preliminary data.</text>
</comment>
<dbReference type="EC" id="2.7.7.7" evidence="3"/>
<proteinExistence type="inferred from homology"/>
<keyword evidence="3" id="KW-0235">DNA replication</keyword>
<comment type="cofactor">
    <cofactor evidence="3">
        <name>Mg(2+)</name>
        <dbReference type="ChEBI" id="CHEBI:18420"/>
    </cofactor>
    <text evidence="3">Binds 2 magnesium ions per subunit.</text>
</comment>
<dbReference type="GO" id="GO:0009432">
    <property type="term" value="P:SOS response"/>
    <property type="evidence" value="ECO:0007669"/>
    <property type="project" value="TreeGrafter"/>
</dbReference>
<dbReference type="GO" id="GO:0006281">
    <property type="term" value="P:DNA repair"/>
    <property type="evidence" value="ECO:0007669"/>
    <property type="project" value="UniProtKB-UniRule"/>
</dbReference>
<name>A0A4R3Z3Q5_9FIRM</name>
<dbReference type="PANTHER" id="PTHR11076:SF33">
    <property type="entry name" value="DNA POLYMERASE KAPPA"/>
    <property type="match status" value="1"/>
</dbReference>
<dbReference type="Gene3D" id="3.40.1170.60">
    <property type="match status" value="1"/>
</dbReference>
<dbReference type="AlphaFoldDB" id="A0A4R3Z3Q5"/>
<dbReference type="GO" id="GO:0000287">
    <property type="term" value="F:magnesium ion binding"/>
    <property type="evidence" value="ECO:0007669"/>
    <property type="project" value="UniProtKB-UniRule"/>
</dbReference>
<keyword evidence="3" id="KW-0239">DNA-directed DNA polymerase</keyword>
<dbReference type="CDD" id="cd03586">
    <property type="entry name" value="PolY_Pol_IV_kappa"/>
    <property type="match status" value="1"/>
</dbReference>
<comment type="subunit">
    <text evidence="3">Monomer.</text>
</comment>
<dbReference type="HAMAP" id="MF_01113">
    <property type="entry name" value="DNApol_IV"/>
    <property type="match status" value="1"/>
</dbReference>
<dbReference type="InterPro" id="IPR036775">
    <property type="entry name" value="DNA_pol_Y-fam_lit_finger_sf"/>
</dbReference>
<dbReference type="GO" id="GO:0006261">
    <property type="term" value="P:DNA-templated DNA replication"/>
    <property type="evidence" value="ECO:0007669"/>
    <property type="project" value="UniProtKB-UniRule"/>
</dbReference>
<gene>
    <name evidence="3" type="primary">dinB</name>
    <name evidence="5" type="ORF">EDD60_11397</name>
</gene>
<dbReference type="NCBIfam" id="NF002492">
    <property type="entry name" value="PRK01810.1"/>
    <property type="match status" value="1"/>
</dbReference>
<keyword evidence="2 3" id="KW-0515">Mutator protein</keyword>
<dbReference type="Gene3D" id="1.10.150.20">
    <property type="entry name" value="5' to 3' exonuclease, C-terminal subdomain"/>
    <property type="match status" value="1"/>
</dbReference>
<dbReference type="PANTHER" id="PTHR11076">
    <property type="entry name" value="DNA REPAIR POLYMERASE UMUC / TRANSFERASE FAMILY MEMBER"/>
    <property type="match status" value="1"/>
</dbReference>
<reference evidence="5 6" key="1">
    <citation type="submission" date="2019-03" db="EMBL/GenBank/DDBJ databases">
        <title>Genomic Encyclopedia of Type Strains, Phase IV (KMG-IV): sequencing the most valuable type-strain genomes for metagenomic binning, comparative biology and taxonomic classification.</title>
        <authorList>
            <person name="Goeker M."/>
        </authorList>
    </citation>
    <scope>NUCLEOTIDE SEQUENCE [LARGE SCALE GENOMIC DNA]</scope>
    <source>
        <strain evidence="5 6">DSM 29487</strain>
    </source>
</reference>
<feature type="active site" evidence="3">
    <location>
        <position position="103"/>
    </location>
</feature>
<evidence type="ECO:0000313" key="6">
    <source>
        <dbReference type="Proteomes" id="UP000295515"/>
    </source>
</evidence>
<comment type="similarity">
    <text evidence="1 3">Belongs to the DNA polymerase type-Y family.</text>
</comment>
<evidence type="ECO:0000256" key="3">
    <source>
        <dbReference type="HAMAP-Rule" id="MF_01113"/>
    </source>
</evidence>
<feature type="site" description="Substrate discrimination" evidence="3">
    <location>
        <position position="13"/>
    </location>
</feature>
<accession>A0A4R3Z3Q5</accession>
<dbReference type="GO" id="GO:0042276">
    <property type="term" value="P:error-prone translesion synthesis"/>
    <property type="evidence" value="ECO:0007669"/>
    <property type="project" value="TreeGrafter"/>
</dbReference>
<sequence>MQIIFHIDLNAFFASAEISVNPSLKGKPVVICRESRRSIITTASYEARAYGIHSAMPLFKAKELCSHLIVVHPHFALYKTLSQQFFNIVATFSKKLEVASIDECYVDMTDYIKQHSFSPIEIATLIQKTVNEQLHLQCSIGIAPNKFLAKMASDMKKPMGITMITNKNYKDIIWPLPIESMFGIGKKTAPKLHQLGIETIGDLAKRENYEKTRSIFGKNALLFYQKANGKDFSKINYTKNELKSVGNSTTFERDSNDEEFIKSMFRQLSNEVSLRAQKRQLVSNSISITLKYTREKSRTKQMILDHYTNDFETIYASALLLFENIYQGEMLRLVGVSLNNVIHQNELNEQISLFDTKQELTKKQVNSTDQIIHQLNETLPGIKVMKASSLIKEETIQKKYLKNNE</sequence>
<keyword evidence="3" id="KW-0808">Transferase</keyword>
<dbReference type="Proteomes" id="UP000295515">
    <property type="component" value="Unassembled WGS sequence"/>
</dbReference>
<dbReference type="InterPro" id="IPR043502">
    <property type="entry name" value="DNA/RNA_pol_sf"/>
</dbReference>
<feature type="domain" description="UmuC" evidence="4">
    <location>
        <begin position="4"/>
        <end position="185"/>
    </location>
</feature>
<dbReference type="Gene3D" id="3.30.70.270">
    <property type="match status" value="1"/>
</dbReference>
<comment type="function">
    <text evidence="3">Poorly processive, error-prone DNA polymerase involved in untargeted mutagenesis. Copies undamaged DNA at stalled replication forks, which arise in vivo from mismatched or misaligned primer ends. These misaligned primers can be extended by PolIV. Exhibits no 3'-5' exonuclease (proofreading) activity. May be involved in translesional synthesis, in conjunction with the beta clamp from PolIII.</text>
</comment>
<dbReference type="SUPFAM" id="SSF100879">
    <property type="entry name" value="Lesion bypass DNA polymerase (Y-family), little finger domain"/>
    <property type="match status" value="1"/>
</dbReference>
<dbReference type="Gene3D" id="3.30.1490.100">
    <property type="entry name" value="DNA polymerase, Y-family, little finger domain"/>
    <property type="match status" value="1"/>
</dbReference>
<evidence type="ECO:0000256" key="2">
    <source>
        <dbReference type="ARBA" id="ARBA00022457"/>
    </source>
</evidence>
<keyword evidence="3" id="KW-0963">Cytoplasm</keyword>
<evidence type="ECO:0000256" key="1">
    <source>
        <dbReference type="ARBA" id="ARBA00010945"/>
    </source>
</evidence>
<dbReference type="RefSeq" id="WP_066443230.1">
    <property type="nucleotide sequence ID" value="NZ_JANKBF010000013.1"/>
</dbReference>
<keyword evidence="3" id="KW-0479">Metal-binding</keyword>